<dbReference type="Pfam" id="PF04586">
    <property type="entry name" value="Peptidase_S78"/>
    <property type="match status" value="1"/>
</dbReference>
<keyword evidence="6" id="KW-1185">Reference proteome</keyword>
<evidence type="ECO:0000256" key="2">
    <source>
        <dbReference type="ARBA" id="ARBA00022670"/>
    </source>
</evidence>
<comment type="caution">
    <text evidence="5">The sequence shown here is derived from an EMBL/GenBank/DDBJ whole genome shotgun (WGS) entry which is preliminary data.</text>
</comment>
<name>B0MKU8_9FIRM</name>
<proteinExistence type="predicted"/>
<keyword evidence="1" id="KW-1188">Viral release from host cell</keyword>
<evidence type="ECO:0000256" key="1">
    <source>
        <dbReference type="ARBA" id="ARBA00022612"/>
    </source>
</evidence>
<feature type="domain" description="Prohead serine protease" evidence="4">
    <location>
        <begin position="4"/>
        <end position="159"/>
    </location>
</feature>
<keyword evidence="3" id="KW-0378">Hydrolase</keyword>
<keyword evidence="2 5" id="KW-0645">Protease</keyword>
<dbReference type="AlphaFoldDB" id="B0MKU8"/>
<reference evidence="5" key="2">
    <citation type="submission" date="2014-06" db="EMBL/GenBank/DDBJ databases">
        <title>Draft genome sequence of Eubacterium siraeum (DSM 15702).</title>
        <authorList>
            <person name="Sudarsanam P."/>
            <person name="Ley R."/>
            <person name="Guruge J."/>
            <person name="Turnbaugh P.J."/>
            <person name="Mahowald M."/>
            <person name="Liep D."/>
            <person name="Gordon J."/>
        </authorList>
    </citation>
    <scope>NUCLEOTIDE SEQUENCE</scope>
    <source>
        <strain evidence="5">DSM 15702</strain>
    </source>
</reference>
<gene>
    <name evidence="5" type="ORF">EUBSIR_00441</name>
</gene>
<reference evidence="5" key="1">
    <citation type="submission" date="2007-10" db="EMBL/GenBank/DDBJ databases">
        <authorList>
            <person name="Fulton L."/>
            <person name="Clifton S."/>
            <person name="Fulton B."/>
            <person name="Xu J."/>
            <person name="Minx P."/>
            <person name="Pepin K.H."/>
            <person name="Johnson M."/>
            <person name="Thiruvilangam P."/>
            <person name="Bhonagiri V."/>
            <person name="Nash W.E."/>
            <person name="Mardis E.R."/>
            <person name="Wilson R.K."/>
        </authorList>
    </citation>
    <scope>NUCLEOTIDE SEQUENCE [LARGE SCALE GENOMIC DNA]</scope>
    <source>
        <strain evidence="5">DSM 15702</strain>
    </source>
</reference>
<dbReference type="EMBL" id="ABCA03000033">
    <property type="protein sequence ID" value="EDS01643.1"/>
    <property type="molecule type" value="Genomic_DNA"/>
</dbReference>
<evidence type="ECO:0000259" key="4">
    <source>
        <dbReference type="Pfam" id="PF04586"/>
    </source>
</evidence>
<evidence type="ECO:0000313" key="6">
    <source>
        <dbReference type="Proteomes" id="UP000005326"/>
    </source>
</evidence>
<dbReference type="GO" id="GO:0006508">
    <property type="term" value="P:proteolysis"/>
    <property type="evidence" value="ECO:0007669"/>
    <property type="project" value="UniProtKB-KW"/>
</dbReference>
<accession>B0MKU8</accession>
<dbReference type="GO" id="GO:0008233">
    <property type="term" value="F:peptidase activity"/>
    <property type="evidence" value="ECO:0007669"/>
    <property type="project" value="UniProtKB-KW"/>
</dbReference>
<evidence type="ECO:0000313" key="5">
    <source>
        <dbReference type="EMBL" id="EDS01643.1"/>
    </source>
</evidence>
<dbReference type="Proteomes" id="UP000005326">
    <property type="component" value="Unassembled WGS sequence"/>
</dbReference>
<sequence>MKIEIRSADLMHISGYVNAVERDSKQLPASMAPGMTTPFVERIVSGTFAKSLKDHPKVELRFNHSKVLDTTDGTLKLREDSIGLHAEADITDREVIAEARAGHLTGWSFGFSGAQAHIEPCDEGVQRRMITGLTLHEVSILNRNPAYIATSIETRGEETTVTEQRSAENDKVEVTDEIREFIPDYSKEIEILQLMSDYSDGKETV</sequence>
<protein>
    <submittedName>
        <fullName evidence="5">Caudovirus prohead protease</fullName>
    </submittedName>
</protein>
<evidence type="ECO:0000256" key="3">
    <source>
        <dbReference type="ARBA" id="ARBA00022801"/>
    </source>
</evidence>
<organism evidence="5 6">
    <name type="scientific">[Eubacterium] siraeum DSM 15702</name>
    <dbReference type="NCBI Taxonomy" id="428128"/>
    <lineage>
        <taxon>Bacteria</taxon>
        <taxon>Bacillati</taxon>
        <taxon>Bacillota</taxon>
        <taxon>Clostridia</taxon>
        <taxon>Eubacteriales</taxon>
        <taxon>Oscillospiraceae</taxon>
        <taxon>Oscillospiraceae incertae sedis</taxon>
    </lineage>
</organism>
<dbReference type="InterPro" id="IPR054613">
    <property type="entry name" value="Peptidase_S78_dom"/>
</dbReference>